<evidence type="ECO:0000313" key="2">
    <source>
        <dbReference type="Proteomes" id="UP000515204"/>
    </source>
</evidence>
<proteinExistence type="predicted"/>
<protein>
    <submittedName>
        <fullName evidence="3">Uncharacterized protein LOC106745569</fullName>
    </submittedName>
</protein>
<dbReference type="AlphaFoldDB" id="A0A6P3XE58"/>
<evidence type="ECO:0000313" key="3">
    <source>
        <dbReference type="RefSeq" id="XP_014476756.1"/>
    </source>
</evidence>
<reference evidence="3" key="1">
    <citation type="submission" date="2025-08" db="UniProtKB">
        <authorList>
            <consortium name="RefSeq"/>
        </authorList>
    </citation>
    <scope>IDENTIFICATION</scope>
</reference>
<accession>A0A6P3XE58</accession>
<keyword evidence="2" id="KW-1185">Reference proteome</keyword>
<gene>
    <name evidence="3" type="primary">LOC106745569</name>
</gene>
<name>A0A6P3XE58_DINQU</name>
<evidence type="ECO:0000256" key="1">
    <source>
        <dbReference type="SAM" id="MobiDB-lite"/>
    </source>
</evidence>
<feature type="region of interest" description="Disordered" evidence="1">
    <location>
        <begin position="1"/>
        <end position="28"/>
    </location>
</feature>
<dbReference type="RefSeq" id="XP_014476756.1">
    <property type="nucleotide sequence ID" value="XM_014621270.1"/>
</dbReference>
<dbReference type="GeneID" id="106745569"/>
<dbReference type="KEGG" id="dqu:106745569"/>
<feature type="compositionally biased region" description="Polar residues" evidence="1">
    <location>
        <begin position="18"/>
        <end position="28"/>
    </location>
</feature>
<dbReference type="Proteomes" id="UP000515204">
    <property type="component" value="Unplaced"/>
</dbReference>
<organism evidence="2 3">
    <name type="scientific">Dinoponera quadriceps</name>
    <name type="common">South American ant</name>
    <dbReference type="NCBI Taxonomy" id="609295"/>
    <lineage>
        <taxon>Eukaryota</taxon>
        <taxon>Metazoa</taxon>
        <taxon>Ecdysozoa</taxon>
        <taxon>Arthropoda</taxon>
        <taxon>Hexapoda</taxon>
        <taxon>Insecta</taxon>
        <taxon>Pterygota</taxon>
        <taxon>Neoptera</taxon>
        <taxon>Endopterygota</taxon>
        <taxon>Hymenoptera</taxon>
        <taxon>Apocrita</taxon>
        <taxon>Aculeata</taxon>
        <taxon>Formicoidea</taxon>
        <taxon>Formicidae</taxon>
        <taxon>Ponerinae</taxon>
        <taxon>Ponerini</taxon>
        <taxon>Dinoponera</taxon>
    </lineage>
</organism>
<sequence length="206" mass="23765">MSTESAMEAEELEPADSASVTKVESIGNQENDDDDMYLTKEILIHLKLLYNFRINNYGSIPFEMRDLVPTKHNLDQLFYGLTNLKNPNLDDIIFLALCFTRIAHISRGLDKSLQQAIINELHIKRSITLLKGKELDRKTILITMANFLELSTIYKALRMPKKYQQYANKILEAYFIYTKGEDEFPAPINILVSVGIFDEINTFYMV</sequence>